<proteinExistence type="predicted"/>
<reference evidence="3 4" key="1">
    <citation type="submission" date="2016-07" db="EMBL/GenBank/DDBJ databases">
        <title>Pervasive Adenine N6-methylation of Active Genes in Fungi.</title>
        <authorList>
            <consortium name="DOE Joint Genome Institute"/>
            <person name="Mondo S.J."/>
            <person name="Dannebaum R.O."/>
            <person name="Kuo R.C."/>
            <person name="Labutti K."/>
            <person name="Haridas S."/>
            <person name="Kuo A."/>
            <person name="Salamov A."/>
            <person name="Ahrendt S.R."/>
            <person name="Lipzen A."/>
            <person name="Sullivan W."/>
            <person name="Andreopoulos W.B."/>
            <person name="Clum A."/>
            <person name="Lindquist E."/>
            <person name="Daum C."/>
            <person name="Ramamoorthy G.K."/>
            <person name="Gryganskyi A."/>
            <person name="Culley D."/>
            <person name="Magnuson J.K."/>
            <person name="James T.Y."/>
            <person name="O'Malley M.A."/>
            <person name="Stajich J.E."/>
            <person name="Spatafora J.W."/>
            <person name="Visel A."/>
            <person name="Grigoriev I.V."/>
        </authorList>
    </citation>
    <scope>NUCLEOTIDE SEQUENCE [LARGE SCALE GENOMIC DNA]</scope>
    <source>
        <strain evidence="3 4">JEL800</strain>
    </source>
</reference>
<keyword evidence="4" id="KW-1185">Reference proteome</keyword>
<dbReference type="Proteomes" id="UP000193642">
    <property type="component" value="Unassembled WGS sequence"/>
</dbReference>
<organism evidence="3 4">
    <name type="scientific">Rhizoclosmatium globosum</name>
    <dbReference type="NCBI Taxonomy" id="329046"/>
    <lineage>
        <taxon>Eukaryota</taxon>
        <taxon>Fungi</taxon>
        <taxon>Fungi incertae sedis</taxon>
        <taxon>Chytridiomycota</taxon>
        <taxon>Chytridiomycota incertae sedis</taxon>
        <taxon>Chytridiomycetes</taxon>
        <taxon>Chytridiales</taxon>
        <taxon>Chytriomycetaceae</taxon>
        <taxon>Rhizoclosmatium</taxon>
    </lineage>
</organism>
<name>A0A1Y2CFY7_9FUNG</name>
<feature type="coiled-coil region" evidence="1">
    <location>
        <begin position="181"/>
        <end position="234"/>
    </location>
</feature>
<evidence type="ECO:0000313" key="4">
    <source>
        <dbReference type="Proteomes" id="UP000193642"/>
    </source>
</evidence>
<feature type="region of interest" description="Disordered" evidence="2">
    <location>
        <begin position="51"/>
        <end position="79"/>
    </location>
</feature>
<feature type="compositionally biased region" description="Acidic residues" evidence="2">
    <location>
        <begin position="387"/>
        <end position="407"/>
    </location>
</feature>
<sequence length="407" mass="46358">MNETIARLYGVRYNQITVLIKRIAKERYNIDDTYNPNQLLLTPPVRIETTQLEPPTTSQTLPTTNTPSSGQPHSGPDEVVASSNAIQAPGVNKLEREVVVIPKVVAVREVETPRVYYQYLNYAGKMLSKINAEGLKQAGEGDSSYVPLHFTKWTAAYQLEHGKTLYQTIMEQKTPEHVALVKQWEQQVEELKQQGPRHEELSENKFVREQNKLIESVKERLRKLAEKYETQTQGYMFDLQSGKSMNISAGKVGRRVSRELEKKLTTHPATMFAAELYLKNKKSNTPMPTRLEISGQLDNTSLHARARSEMLVRINEELLRLNKKTTKVVQIVKMLRPEGYQGVQLEGFGFTAKQYASLSSNQCIRLLNNLKIPGKVRLVLVKPSSDKDEEETADEDGDINEEDENEW</sequence>
<feature type="region of interest" description="Disordered" evidence="2">
    <location>
        <begin position="381"/>
        <end position="407"/>
    </location>
</feature>
<accession>A0A1Y2CFY7</accession>
<evidence type="ECO:0000256" key="2">
    <source>
        <dbReference type="SAM" id="MobiDB-lite"/>
    </source>
</evidence>
<comment type="caution">
    <text evidence="3">The sequence shown here is derived from an EMBL/GenBank/DDBJ whole genome shotgun (WGS) entry which is preliminary data.</text>
</comment>
<evidence type="ECO:0000256" key="1">
    <source>
        <dbReference type="SAM" id="Coils"/>
    </source>
</evidence>
<dbReference type="EMBL" id="MCGO01000018">
    <property type="protein sequence ID" value="ORY45951.1"/>
    <property type="molecule type" value="Genomic_DNA"/>
</dbReference>
<keyword evidence="1" id="KW-0175">Coiled coil</keyword>
<evidence type="ECO:0000313" key="3">
    <source>
        <dbReference type="EMBL" id="ORY45951.1"/>
    </source>
</evidence>
<feature type="compositionally biased region" description="Low complexity" evidence="2">
    <location>
        <begin position="51"/>
        <end position="68"/>
    </location>
</feature>
<protein>
    <submittedName>
        <fullName evidence="3">Uncharacterized protein</fullName>
    </submittedName>
</protein>
<gene>
    <name evidence="3" type="ORF">BCR33DRAFT_784077</name>
</gene>
<dbReference type="AlphaFoldDB" id="A0A1Y2CFY7"/>